<evidence type="ECO:0000313" key="2">
    <source>
        <dbReference type="EMBL" id="KPU43493.1"/>
    </source>
</evidence>
<dbReference type="InterPro" id="IPR011042">
    <property type="entry name" value="6-blade_b-propeller_TolB-like"/>
</dbReference>
<evidence type="ECO:0000313" key="3">
    <source>
        <dbReference type="Proteomes" id="UP000050326"/>
    </source>
</evidence>
<dbReference type="AlphaFoldDB" id="A0A0P8YUW7"/>
<name>A0A0P8YUW7_9CLOT</name>
<reference evidence="2 3" key="1">
    <citation type="submission" date="2015-09" db="EMBL/GenBank/DDBJ databases">
        <title>Genome sequence of Oxobacter pfennigii DSM 3222.</title>
        <authorList>
            <person name="Poehlein A."/>
            <person name="Bengelsdorf F.R."/>
            <person name="Schiel-Bengelsdorf B."/>
            <person name="Duerre P."/>
            <person name="Daniel R."/>
        </authorList>
    </citation>
    <scope>NUCLEOTIDE SEQUENCE [LARGE SCALE GENOMIC DNA]</scope>
    <source>
        <strain evidence="2 3">DSM 3222</strain>
    </source>
</reference>
<evidence type="ECO:0000259" key="1">
    <source>
        <dbReference type="Pfam" id="PF07995"/>
    </source>
</evidence>
<dbReference type="STRING" id="36849.OXPF_29340"/>
<sequence length="471" mass="52523">MIKVNVSLRTIVSKINLPTVLKTAILPGDPVERLFIATQVGEIFYIVNGSLRTFLDIRPQVIKLGTSGGGYDERGLLGLAFHPGFYYNGLFYLHYSLAGTQGPGVLSESFKPDPCDPGTLNLKWINREIQFDHIDTVEEWVLQPNGQPQKRRTLLNLRRPFSNHNGVNSLNFSPETGKLILTTGDGGSGYDPFNLSQDYMEICGKIIEIDVFRNTFIYDPPAVTRFNELPASIQEMLTVIAKGVRNIPGISFQRFYNQYIKYAGNVGQDLVESIFSFVDYKPISVTHLIQASIMKSEPDQEGFINFGWRGWEGAFPASIVKSCSANPDLDEKTIAYYDEAIETSVRRLQPLTSYFHKDPRPDKFGGTALTGIQPYMGNGIPDLTGSVVFTDLARRGEAQSTSKGVLAYTKVRRDCELNDFSVIETDYDFGSQSAFYVSLGTNLNQTRLYLGVYGSMKVADFNQGTVFEVVV</sequence>
<dbReference type="EMBL" id="LKET01000039">
    <property type="protein sequence ID" value="KPU43493.1"/>
    <property type="molecule type" value="Genomic_DNA"/>
</dbReference>
<keyword evidence="3" id="KW-1185">Reference proteome</keyword>
<dbReference type="PANTHER" id="PTHR19328">
    <property type="entry name" value="HEDGEHOG-INTERACTING PROTEIN"/>
    <property type="match status" value="1"/>
</dbReference>
<dbReference type="PATRIC" id="fig|36849.3.peg.3104"/>
<feature type="domain" description="Glucose/Sorbosone dehydrogenase" evidence="1">
    <location>
        <begin position="32"/>
        <end position="272"/>
    </location>
</feature>
<accession>A0A0P8YUW7</accession>
<dbReference type="Pfam" id="PF07995">
    <property type="entry name" value="GSDH"/>
    <property type="match status" value="1"/>
</dbReference>
<dbReference type="SUPFAM" id="SSF50952">
    <property type="entry name" value="Soluble quinoprotein glucose dehydrogenase"/>
    <property type="match status" value="1"/>
</dbReference>
<dbReference type="PANTHER" id="PTHR19328:SF75">
    <property type="entry name" value="ALDOSE SUGAR DEHYDROGENASE YLII"/>
    <property type="match status" value="1"/>
</dbReference>
<protein>
    <recommendedName>
        <fullName evidence="1">Glucose/Sorbosone dehydrogenase domain-containing protein</fullName>
    </recommendedName>
</protein>
<dbReference type="RefSeq" id="WP_054875931.1">
    <property type="nucleotide sequence ID" value="NZ_LKET01000039.1"/>
</dbReference>
<gene>
    <name evidence="2" type="ORF">OXPF_29340</name>
</gene>
<dbReference type="Gene3D" id="2.120.10.30">
    <property type="entry name" value="TolB, C-terminal domain"/>
    <property type="match status" value="1"/>
</dbReference>
<comment type="caution">
    <text evidence="2">The sequence shown here is derived from an EMBL/GenBank/DDBJ whole genome shotgun (WGS) entry which is preliminary data.</text>
</comment>
<dbReference type="InterPro" id="IPR012938">
    <property type="entry name" value="Glc/Sorbosone_DH"/>
</dbReference>
<organism evidence="2 3">
    <name type="scientific">Oxobacter pfennigii</name>
    <dbReference type="NCBI Taxonomy" id="36849"/>
    <lineage>
        <taxon>Bacteria</taxon>
        <taxon>Bacillati</taxon>
        <taxon>Bacillota</taxon>
        <taxon>Clostridia</taxon>
        <taxon>Eubacteriales</taxon>
        <taxon>Clostridiaceae</taxon>
        <taxon>Oxobacter</taxon>
    </lineage>
</organism>
<dbReference type="OrthoDB" id="9770043at2"/>
<proteinExistence type="predicted"/>
<dbReference type="Proteomes" id="UP000050326">
    <property type="component" value="Unassembled WGS sequence"/>
</dbReference>
<dbReference type="InterPro" id="IPR011041">
    <property type="entry name" value="Quinoprot_gluc/sorb_DH_b-prop"/>
</dbReference>